<dbReference type="EMBL" id="RBZW01000015">
    <property type="protein sequence ID" value="THE65852.1"/>
    <property type="molecule type" value="Genomic_DNA"/>
</dbReference>
<organism evidence="2 3">
    <name type="scientific">Salinadaptatus halalkaliphilus</name>
    <dbReference type="NCBI Taxonomy" id="2419781"/>
    <lineage>
        <taxon>Archaea</taxon>
        <taxon>Methanobacteriati</taxon>
        <taxon>Methanobacteriota</taxon>
        <taxon>Stenosarchaea group</taxon>
        <taxon>Halobacteria</taxon>
        <taxon>Halobacteriales</taxon>
        <taxon>Natrialbaceae</taxon>
        <taxon>Salinadaptatus</taxon>
    </lineage>
</organism>
<reference evidence="2 3" key="1">
    <citation type="submission" date="2018-10" db="EMBL/GenBank/DDBJ databases">
        <title>Natronolimnobius sp. XQ-INN 246 isolated from Inner Mongolia Autonomous Region of China.</title>
        <authorList>
            <person name="Xue Q."/>
        </authorList>
    </citation>
    <scope>NUCLEOTIDE SEQUENCE [LARGE SCALE GENOMIC DNA]</scope>
    <source>
        <strain evidence="2 3">XQ-INN 246</strain>
    </source>
</reference>
<evidence type="ECO:0000313" key="2">
    <source>
        <dbReference type="EMBL" id="THE65852.1"/>
    </source>
</evidence>
<evidence type="ECO:0000313" key="3">
    <source>
        <dbReference type="Proteomes" id="UP000318864"/>
    </source>
</evidence>
<dbReference type="RefSeq" id="WP_141463718.1">
    <property type="nucleotide sequence ID" value="NZ_RBZW01000015.1"/>
</dbReference>
<feature type="compositionally biased region" description="Low complexity" evidence="1">
    <location>
        <begin position="59"/>
        <end position="72"/>
    </location>
</feature>
<comment type="caution">
    <text evidence="2">The sequence shown here is derived from an EMBL/GenBank/DDBJ whole genome shotgun (WGS) entry which is preliminary data.</text>
</comment>
<dbReference type="AlphaFoldDB" id="A0A4S3TNJ4"/>
<keyword evidence="3" id="KW-1185">Reference proteome</keyword>
<protein>
    <submittedName>
        <fullName evidence="2">Uncharacterized protein</fullName>
    </submittedName>
</protein>
<accession>A0A4S3TNJ4</accession>
<feature type="region of interest" description="Disordered" evidence="1">
    <location>
        <begin position="1"/>
        <end position="104"/>
    </location>
</feature>
<proteinExistence type="predicted"/>
<name>A0A4S3TNJ4_9EURY</name>
<sequence>MSNPFDDLKEDDGPESTAAESPDADESASGDETTTEIEQSTVAANETTADSSTPSDDLSSAAIETDSSSSKSPTTRQSKADNNADTSGGLEPVSPAESGPAFEYSDVQQKPFYARSETVDQFESVIRTIIVPKLAQAEVLDEETREIHDAVLRLANEQPERVAELVLEERRQVGQD</sequence>
<gene>
    <name evidence="2" type="ORF">D8Y22_05560</name>
</gene>
<feature type="compositionally biased region" description="Acidic residues" evidence="1">
    <location>
        <begin position="22"/>
        <end position="35"/>
    </location>
</feature>
<dbReference type="Pfam" id="PF25925">
    <property type="entry name" value="DUF7970"/>
    <property type="match status" value="1"/>
</dbReference>
<dbReference type="InterPro" id="IPR058276">
    <property type="entry name" value="DUF7970"/>
</dbReference>
<feature type="compositionally biased region" description="Polar residues" evidence="1">
    <location>
        <begin position="36"/>
        <end position="58"/>
    </location>
</feature>
<dbReference type="OrthoDB" id="300423at2157"/>
<dbReference type="Proteomes" id="UP000318864">
    <property type="component" value="Unassembled WGS sequence"/>
</dbReference>
<evidence type="ECO:0000256" key="1">
    <source>
        <dbReference type="SAM" id="MobiDB-lite"/>
    </source>
</evidence>
<feature type="compositionally biased region" description="Polar residues" evidence="1">
    <location>
        <begin position="73"/>
        <end position="86"/>
    </location>
</feature>